<organism evidence="11 12">
    <name type="scientific">Popillia japonica</name>
    <name type="common">Japanese beetle</name>
    <dbReference type="NCBI Taxonomy" id="7064"/>
    <lineage>
        <taxon>Eukaryota</taxon>
        <taxon>Metazoa</taxon>
        <taxon>Ecdysozoa</taxon>
        <taxon>Arthropoda</taxon>
        <taxon>Hexapoda</taxon>
        <taxon>Insecta</taxon>
        <taxon>Pterygota</taxon>
        <taxon>Neoptera</taxon>
        <taxon>Endopterygota</taxon>
        <taxon>Coleoptera</taxon>
        <taxon>Polyphaga</taxon>
        <taxon>Scarabaeiformia</taxon>
        <taxon>Scarabaeidae</taxon>
        <taxon>Rutelinae</taxon>
        <taxon>Popillia</taxon>
    </lineage>
</organism>
<gene>
    <name evidence="11" type="ORF">QE152_g13985</name>
</gene>
<dbReference type="Pfam" id="PF11568">
    <property type="entry name" value="Med29"/>
    <property type="match status" value="1"/>
</dbReference>
<evidence type="ECO:0000256" key="6">
    <source>
        <dbReference type="ARBA" id="ARBA00023163"/>
    </source>
</evidence>
<dbReference type="InterPro" id="IPR021018">
    <property type="entry name" value="Mediator_Med29_met"/>
</dbReference>
<dbReference type="AlphaFoldDB" id="A0AAW1LBF6"/>
<keyword evidence="12" id="KW-1185">Reference proteome</keyword>
<reference evidence="11 12" key="1">
    <citation type="journal article" date="2024" name="BMC Genomics">
        <title>De novo assembly and annotation of Popillia japonica's genome with initial clues to its potential as an invasive pest.</title>
        <authorList>
            <person name="Cucini C."/>
            <person name="Boschi S."/>
            <person name="Funari R."/>
            <person name="Cardaioli E."/>
            <person name="Iannotti N."/>
            <person name="Marturano G."/>
            <person name="Paoli F."/>
            <person name="Bruttini M."/>
            <person name="Carapelli A."/>
            <person name="Frati F."/>
            <person name="Nardi F."/>
        </authorList>
    </citation>
    <scope>NUCLEOTIDE SEQUENCE [LARGE SCALE GENOMIC DNA]</scope>
    <source>
        <strain evidence="11">DMR45628</strain>
    </source>
</reference>
<evidence type="ECO:0000313" key="11">
    <source>
        <dbReference type="EMBL" id="KAK9731053.1"/>
    </source>
</evidence>
<comment type="caution">
    <text evidence="11">The sequence shown here is derived from an EMBL/GenBank/DDBJ whole genome shotgun (WGS) entry which is preliminary data.</text>
</comment>
<dbReference type="Proteomes" id="UP001458880">
    <property type="component" value="Unassembled WGS sequence"/>
</dbReference>
<keyword evidence="4" id="KW-0805">Transcription regulation</keyword>
<sequence>MNVVGMVGIPSAQPPPQQQPQQQPQQPQALDNISKIKSLISPLRESLSNTIKTAAQTLNQNCQVDVGSQKEVGQQIRFDKNLEEFYSLCDQIELHLKTSIKCISQLESSQRYLHLHVAPTRTESLGMPDNTLAYPQFLATANAQVSFTKEIHDTLVAAAQNISPSE</sequence>
<evidence type="ECO:0000256" key="10">
    <source>
        <dbReference type="SAM" id="MobiDB-lite"/>
    </source>
</evidence>
<dbReference type="PANTHER" id="PTHR28314">
    <property type="entry name" value="MEDIATOR OF RNA POLYMERASE II TRANSCRIPTION SUBUNIT 29"/>
    <property type="match status" value="1"/>
</dbReference>
<comment type="similarity">
    <text evidence="2">Belongs to the Mediator complex subunit 29 family.</text>
</comment>
<keyword evidence="6" id="KW-0804">Transcription</keyword>
<evidence type="ECO:0000256" key="7">
    <source>
        <dbReference type="ARBA" id="ARBA00023242"/>
    </source>
</evidence>
<dbReference type="GO" id="GO:0006357">
    <property type="term" value="P:regulation of transcription by RNA polymerase II"/>
    <property type="evidence" value="ECO:0007669"/>
    <property type="project" value="TreeGrafter"/>
</dbReference>
<dbReference type="GO" id="GO:0016592">
    <property type="term" value="C:mediator complex"/>
    <property type="evidence" value="ECO:0007669"/>
    <property type="project" value="InterPro"/>
</dbReference>
<evidence type="ECO:0000256" key="8">
    <source>
        <dbReference type="ARBA" id="ARBA00030916"/>
    </source>
</evidence>
<keyword evidence="7" id="KW-0539">Nucleus</keyword>
<evidence type="ECO:0000256" key="2">
    <source>
        <dbReference type="ARBA" id="ARBA00009851"/>
    </source>
</evidence>
<comment type="subcellular location">
    <subcellularLocation>
        <location evidence="1">Nucleus</location>
    </subcellularLocation>
</comment>
<dbReference type="GO" id="GO:0003712">
    <property type="term" value="F:transcription coregulator activity"/>
    <property type="evidence" value="ECO:0007669"/>
    <property type="project" value="TreeGrafter"/>
</dbReference>
<accession>A0AAW1LBF6</accession>
<evidence type="ECO:0000256" key="4">
    <source>
        <dbReference type="ARBA" id="ARBA00023015"/>
    </source>
</evidence>
<feature type="compositionally biased region" description="Low complexity" evidence="10">
    <location>
        <begin position="19"/>
        <end position="28"/>
    </location>
</feature>
<evidence type="ECO:0000256" key="5">
    <source>
        <dbReference type="ARBA" id="ARBA00023159"/>
    </source>
</evidence>
<evidence type="ECO:0000256" key="1">
    <source>
        <dbReference type="ARBA" id="ARBA00004123"/>
    </source>
</evidence>
<evidence type="ECO:0000313" key="12">
    <source>
        <dbReference type="Proteomes" id="UP001458880"/>
    </source>
</evidence>
<feature type="region of interest" description="Disordered" evidence="10">
    <location>
        <begin position="7"/>
        <end position="28"/>
    </location>
</feature>
<dbReference type="EMBL" id="JASPKY010000138">
    <property type="protein sequence ID" value="KAK9731053.1"/>
    <property type="molecule type" value="Genomic_DNA"/>
</dbReference>
<evidence type="ECO:0000256" key="3">
    <source>
        <dbReference type="ARBA" id="ARBA00019684"/>
    </source>
</evidence>
<keyword evidence="5" id="KW-0010">Activator</keyword>
<name>A0AAW1LBF6_POPJA</name>
<proteinExistence type="inferred from homology"/>
<protein>
    <recommendedName>
        <fullName evidence="3">Mediator of RNA polymerase II transcription subunit 29</fullName>
    </recommendedName>
    <alternativeName>
        <fullName evidence="9">Mediator complex subunit 29</fullName>
    </alternativeName>
    <alternativeName>
        <fullName evidence="8">Protein intersex</fullName>
    </alternativeName>
</protein>
<evidence type="ECO:0000256" key="9">
    <source>
        <dbReference type="ARBA" id="ARBA00031963"/>
    </source>
</evidence>
<dbReference type="PANTHER" id="PTHR28314:SF1">
    <property type="entry name" value="MEDIATOR OF RNA POLYMERASE II TRANSCRIPTION SUBUNIT 29"/>
    <property type="match status" value="1"/>
</dbReference>